<keyword evidence="2" id="KW-0067">ATP-binding</keyword>
<dbReference type="Gene3D" id="3.40.50.300">
    <property type="entry name" value="P-loop containing nucleotide triphosphate hydrolases"/>
    <property type="match status" value="1"/>
</dbReference>
<dbReference type="InterPro" id="IPR041664">
    <property type="entry name" value="AAA_16"/>
</dbReference>
<evidence type="ECO:0000313" key="5">
    <source>
        <dbReference type="Proteomes" id="UP001447516"/>
    </source>
</evidence>
<gene>
    <name evidence="4" type="ORF">AAH991_24595</name>
</gene>
<dbReference type="InterPro" id="IPR036388">
    <property type="entry name" value="WH-like_DNA-bd_sf"/>
</dbReference>
<dbReference type="PANTHER" id="PTHR16305:SF35">
    <property type="entry name" value="TRANSCRIPTIONAL ACTIVATOR DOMAIN"/>
    <property type="match status" value="1"/>
</dbReference>
<evidence type="ECO:0000259" key="3">
    <source>
        <dbReference type="PROSITE" id="PS50043"/>
    </source>
</evidence>
<sequence>MLYGRRAETDRIDHLLAEAGNGRSGALVIRGPAGIGKTALLDHAARKASATGMRTLRGVGIESEAELAFAALHLLLRSGLDRLDRLPAPQAEALRGALGLAPATTPDRFLVGLGALTLLSELAGDGPLLCLVDDAQWLDRSSADALLFAARRLEAEGVALILSLRDGGHGLPPAGLPEMRLGGLGPADAATLLGATAGTLAPHVRDRVLAESEGNPLALIELSGGLTPGQRAGHVSPLAYHLGPLPLPGRMREAFQTQIQALPEPARALLLVAAAESTGDLAVILAAAQRLGVGPDAAEPAERAGLIRVDGELSFRHPLIRAAAYQGAPFTRRVAAHRALAAALGEAAGGSRHADARAWHLAAACTGPDEAVAAVLEHAAERARRRSGHAATTAAYERAAQLTPDPRERVRRLISAAEAAMDAGQLPRSRALADRAALLTDDPRQQAKLARVRAAVEFEQGSPRVAHGILMTAATPITAADPAMAGSMLAEAVRDAWFAGAPELAGQAVERLHALDLPAGHPLHPVISALTGLAALLAGDSARGLVPIHAALADAGRSQAAGPGERLIIASMAFMVGDDETSLDLAAGLAGDCRAQGMIGWLPHALQNLASSQLYLGRFRDAKASATEAVRIAEDTGQHHRVDHLQGVLAWLAAVSGDDRTCERLTSRVRAHAMDHDNVSSLAWAVWAQGLLALGQGRTRAALDHLETGIAGTVRHQLSTTLFVPDLVEAAVRCEQPERAGAPLARFDEWAAATGQPWARAVALRCRALTAARDEEAESDYVRAVRLHLNGGRPFEEARTRLLFGEWLRRNRRKADARVHLRQALDMFERAGAAPWATRARAELRATGEVSGDVRAVGAAGLLTPQELQIVRLAARGATNRDIGAQLFLSPRTVGYHLHKAFPKLGVASRTELGRLDLDDPALATSSRHRDG</sequence>
<dbReference type="Gene3D" id="1.25.40.10">
    <property type="entry name" value="Tetratricopeptide repeat domain"/>
    <property type="match status" value="1"/>
</dbReference>
<proteinExistence type="predicted"/>
<evidence type="ECO:0000313" key="4">
    <source>
        <dbReference type="EMBL" id="MEN3538313.1"/>
    </source>
</evidence>
<dbReference type="Pfam" id="PF13191">
    <property type="entry name" value="AAA_16"/>
    <property type="match status" value="1"/>
</dbReference>
<name>A0ABV0ASQ0_9ACTN</name>
<dbReference type="SUPFAM" id="SSF52540">
    <property type="entry name" value="P-loop containing nucleoside triphosphate hydrolases"/>
    <property type="match status" value="1"/>
</dbReference>
<reference evidence="4 5" key="1">
    <citation type="submission" date="2024-05" db="EMBL/GenBank/DDBJ databases">
        <title>Microbispora sp.ZYX-F-249.</title>
        <authorList>
            <person name="Xie H."/>
        </authorList>
    </citation>
    <scope>NUCLEOTIDE SEQUENCE [LARGE SCALE GENOMIC DNA]</scope>
    <source>
        <strain evidence="4 5">ZYX-F-249</strain>
    </source>
</reference>
<dbReference type="Pfam" id="PF00196">
    <property type="entry name" value="GerE"/>
    <property type="match status" value="1"/>
</dbReference>
<protein>
    <submittedName>
        <fullName evidence="4">AAA family ATPase</fullName>
    </submittedName>
</protein>
<dbReference type="SUPFAM" id="SSF48452">
    <property type="entry name" value="TPR-like"/>
    <property type="match status" value="1"/>
</dbReference>
<dbReference type="Proteomes" id="UP001447516">
    <property type="component" value="Unassembled WGS sequence"/>
</dbReference>
<dbReference type="SUPFAM" id="SSF46894">
    <property type="entry name" value="C-terminal effector domain of the bipartite response regulators"/>
    <property type="match status" value="1"/>
</dbReference>
<feature type="domain" description="HTH luxR-type" evidence="3">
    <location>
        <begin position="856"/>
        <end position="921"/>
    </location>
</feature>
<dbReference type="InterPro" id="IPR000792">
    <property type="entry name" value="Tscrpt_reg_LuxR_C"/>
</dbReference>
<evidence type="ECO:0000256" key="1">
    <source>
        <dbReference type="ARBA" id="ARBA00022741"/>
    </source>
</evidence>
<organism evidence="4 5">
    <name type="scientific">Microbispora maris</name>
    <dbReference type="NCBI Taxonomy" id="3144104"/>
    <lineage>
        <taxon>Bacteria</taxon>
        <taxon>Bacillati</taxon>
        <taxon>Actinomycetota</taxon>
        <taxon>Actinomycetes</taxon>
        <taxon>Streptosporangiales</taxon>
        <taxon>Streptosporangiaceae</taxon>
        <taxon>Microbispora</taxon>
    </lineage>
</organism>
<dbReference type="InterPro" id="IPR011990">
    <property type="entry name" value="TPR-like_helical_dom_sf"/>
</dbReference>
<keyword evidence="5" id="KW-1185">Reference proteome</keyword>
<dbReference type="PANTHER" id="PTHR16305">
    <property type="entry name" value="TESTICULAR SOLUBLE ADENYLYL CYCLASE"/>
    <property type="match status" value="1"/>
</dbReference>
<dbReference type="PROSITE" id="PS50043">
    <property type="entry name" value="HTH_LUXR_2"/>
    <property type="match status" value="1"/>
</dbReference>
<accession>A0ABV0ASQ0</accession>
<dbReference type="SMART" id="SM00421">
    <property type="entry name" value="HTH_LUXR"/>
    <property type="match status" value="1"/>
</dbReference>
<dbReference type="CDD" id="cd06170">
    <property type="entry name" value="LuxR_C_like"/>
    <property type="match status" value="1"/>
</dbReference>
<dbReference type="EMBL" id="JBDJAW010000022">
    <property type="protein sequence ID" value="MEN3538313.1"/>
    <property type="molecule type" value="Genomic_DNA"/>
</dbReference>
<dbReference type="InterPro" id="IPR027417">
    <property type="entry name" value="P-loop_NTPase"/>
</dbReference>
<dbReference type="Gene3D" id="1.10.10.10">
    <property type="entry name" value="Winged helix-like DNA-binding domain superfamily/Winged helix DNA-binding domain"/>
    <property type="match status" value="1"/>
</dbReference>
<comment type="caution">
    <text evidence="4">The sequence shown here is derived from an EMBL/GenBank/DDBJ whole genome shotgun (WGS) entry which is preliminary data.</text>
</comment>
<dbReference type="PRINTS" id="PR00038">
    <property type="entry name" value="HTHLUXR"/>
</dbReference>
<keyword evidence="1" id="KW-0547">Nucleotide-binding</keyword>
<dbReference type="InterPro" id="IPR016032">
    <property type="entry name" value="Sig_transdc_resp-reg_C-effctor"/>
</dbReference>
<dbReference type="RefSeq" id="WP_346228260.1">
    <property type="nucleotide sequence ID" value="NZ_JBDJAW010000022.1"/>
</dbReference>
<evidence type="ECO:0000256" key="2">
    <source>
        <dbReference type="ARBA" id="ARBA00022840"/>
    </source>
</evidence>